<dbReference type="Proteomes" id="UP000282597">
    <property type="component" value="Chromosome"/>
</dbReference>
<evidence type="ECO:0000313" key="7">
    <source>
        <dbReference type="Proteomes" id="UP000282597"/>
    </source>
</evidence>
<dbReference type="Pfam" id="PF07798">
    <property type="entry name" value="CCDC90-like"/>
    <property type="match status" value="1"/>
</dbReference>
<accession>A0A2Z6EY15</accession>
<comment type="subcellular location">
    <subcellularLocation>
        <location evidence="1">Membrane</location>
    </subcellularLocation>
</comment>
<sequence>MAHVLTLKELKELAMFITAFDTLKLVKRLIGIGVPQNQAEAGAEILAEIFNDNLQELVTKEDLQREISGLRKDTDVKHESLRKDMDAKHESLRKDMDAKHESLRKDMDTKHESLRKDMDAKHESLRKDMDINHETLRKDMHLMEERFDSKLEKFGLNLTIKHGLITAALLTAVPALSKLF</sequence>
<reference evidence="6 7" key="1">
    <citation type="journal article" date="2018" name="Microbes Environ.">
        <title>Comparative Genomic Insights into Endofungal Lifestyles of Two Bacterial Endosymbionts, Mycoavidus cysteinexigens and Burkholderia rhizoxinica.</title>
        <authorList>
            <person name="Sharmin D."/>
            <person name="Guo Y."/>
            <person name="Nishizawa T."/>
            <person name="Ohshima S."/>
            <person name="Sato Y."/>
            <person name="Takashima Y."/>
            <person name="Narisawa K."/>
            <person name="Ohta H."/>
        </authorList>
    </citation>
    <scope>NUCLEOTIDE SEQUENCE [LARGE SCALE GENOMIC DNA]</scope>
    <source>
        <strain evidence="6 7">B1-EB</strain>
    </source>
</reference>
<dbReference type="EMBL" id="AP018150">
    <property type="protein sequence ID" value="BBE10326.1"/>
    <property type="molecule type" value="Genomic_DNA"/>
</dbReference>
<protein>
    <submittedName>
        <fullName evidence="6">Uncharacterized protein</fullName>
    </submittedName>
</protein>
<keyword evidence="5" id="KW-0472">Membrane</keyword>
<evidence type="ECO:0000313" key="6">
    <source>
        <dbReference type="EMBL" id="BBE10326.1"/>
    </source>
</evidence>
<dbReference type="GO" id="GO:0016020">
    <property type="term" value="C:membrane"/>
    <property type="evidence" value="ECO:0007669"/>
    <property type="project" value="UniProtKB-SubCell"/>
</dbReference>
<evidence type="ECO:0000256" key="2">
    <source>
        <dbReference type="ARBA" id="ARBA00022692"/>
    </source>
</evidence>
<dbReference type="SUPFAM" id="SSF58113">
    <property type="entry name" value="Apolipoprotein A-I"/>
    <property type="match status" value="1"/>
</dbReference>
<gene>
    <name evidence="6" type="ORF">MCB1EB_2165</name>
</gene>
<dbReference type="Gene3D" id="1.20.5.340">
    <property type="match status" value="1"/>
</dbReference>
<name>A0A2Z6EY15_9BURK</name>
<keyword evidence="7" id="KW-1185">Reference proteome</keyword>
<keyword evidence="3" id="KW-1133">Transmembrane helix</keyword>
<evidence type="ECO:0000256" key="3">
    <source>
        <dbReference type="ARBA" id="ARBA00022989"/>
    </source>
</evidence>
<organism evidence="6 7">
    <name type="scientific">Mycoavidus cysteinexigens</name>
    <dbReference type="NCBI Taxonomy" id="1553431"/>
    <lineage>
        <taxon>Bacteria</taxon>
        <taxon>Pseudomonadati</taxon>
        <taxon>Pseudomonadota</taxon>
        <taxon>Betaproteobacteria</taxon>
        <taxon>Burkholderiales</taxon>
        <taxon>Burkholderiaceae</taxon>
        <taxon>Mycoavidus</taxon>
    </lineage>
</organism>
<dbReference type="AlphaFoldDB" id="A0A2Z6EY15"/>
<evidence type="ECO:0000256" key="4">
    <source>
        <dbReference type="ARBA" id="ARBA00023054"/>
    </source>
</evidence>
<dbReference type="InterPro" id="IPR024461">
    <property type="entry name" value="CCDC90-like"/>
</dbReference>
<proteinExistence type="predicted"/>
<dbReference type="KEGG" id="mcys:MCB1EB_2165"/>
<keyword evidence="2" id="KW-0812">Transmembrane</keyword>
<evidence type="ECO:0000256" key="1">
    <source>
        <dbReference type="ARBA" id="ARBA00004370"/>
    </source>
</evidence>
<keyword evidence="4" id="KW-0175">Coiled coil</keyword>
<evidence type="ECO:0000256" key="5">
    <source>
        <dbReference type="ARBA" id="ARBA00023136"/>
    </source>
</evidence>